<reference evidence="7" key="1">
    <citation type="submission" date="2022-11" db="EMBL/GenBank/DDBJ databases">
        <authorList>
            <person name="Morgan W.R."/>
            <person name="Tartar A."/>
        </authorList>
    </citation>
    <scope>NUCLEOTIDE SEQUENCE</scope>
    <source>
        <strain evidence="7">ARSEF 373</strain>
    </source>
</reference>
<dbReference type="InterPro" id="IPR036390">
    <property type="entry name" value="WH_DNA-bd_sf"/>
</dbReference>
<dbReference type="Gene3D" id="1.10.10.10">
    <property type="entry name" value="Winged helix-like DNA-binding domain superfamily/Winged helix DNA-binding domain"/>
    <property type="match status" value="1"/>
</dbReference>
<gene>
    <name evidence="7" type="ORF">N0F65_002798</name>
</gene>
<dbReference type="GO" id="GO:0043565">
    <property type="term" value="F:sequence-specific DNA binding"/>
    <property type="evidence" value="ECO:0007669"/>
    <property type="project" value="InterPro"/>
</dbReference>
<name>A0AAV2YNX2_9STRA</name>
<dbReference type="PRINTS" id="PR00056">
    <property type="entry name" value="HSFDOMAIN"/>
</dbReference>
<evidence type="ECO:0000256" key="1">
    <source>
        <dbReference type="ARBA" id="ARBA00004123"/>
    </source>
</evidence>
<dbReference type="FunFam" id="1.10.10.10:FF:000286">
    <property type="entry name" value="Heat shock transcription factor"/>
    <property type="match status" value="1"/>
</dbReference>
<feature type="region of interest" description="Disordered" evidence="5">
    <location>
        <begin position="358"/>
        <end position="400"/>
    </location>
</feature>
<reference evidence="7" key="2">
    <citation type="journal article" date="2023" name="Microbiol Resour">
        <title>Decontamination and Annotation of the Draft Genome Sequence of the Oomycete Lagenidium giganteum ARSEF 373.</title>
        <authorList>
            <person name="Morgan W.R."/>
            <person name="Tartar A."/>
        </authorList>
    </citation>
    <scope>NUCLEOTIDE SEQUENCE</scope>
    <source>
        <strain evidence="7">ARSEF 373</strain>
    </source>
</reference>
<feature type="region of interest" description="Disordered" evidence="5">
    <location>
        <begin position="219"/>
        <end position="238"/>
    </location>
</feature>
<evidence type="ECO:0000259" key="6">
    <source>
        <dbReference type="SMART" id="SM00415"/>
    </source>
</evidence>
<evidence type="ECO:0000256" key="4">
    <source>
        <dbReference type="RuleBase" id="RU004020"/>
    </source>
</evidence>
<dbReference type="SUPFAM" id="SSF46785">
    <property type="entry name" value="Winged helix' DNA-binding domain"/>
    <property type="match status" value="1"/>
</dbReference>
<dbReference type="PANTHER" id="PTHR10015:SF427">
    <property type="entry name" value="HEAT SHOCK FACTOR PROTEIN"/>
    <property type="match status" value="1"/>
</dbReference>
<keyword evidence="3" id="KW-0539">Nucleus</keyword>
<comment type="subcellular location">
    <subcellularLocation>
        <location evidence="1">Nucleus</location>
    </subcellularLocation>
</comment>
<comment type="similarity">
    <text evidence="4">Belongs to the HSF family.</text>
</comment>
<dbReference type="Pfam" id="PF00447">
    <property type="entry name" value="HSF_DNA-bind"/>
    <property type="match status" value="1"/>
</dbReference>
<proteinExistence type="inferred from homology"/>
<accession>A0AAV2YNX2</accession>
<evidence type="ECO:0000313" key="8">
    <source>
        <dbReference type="Proteomes" id="UP001146120"/>
    </source>
</evidence>
<evidence type="ECO:0000256" key="3">
    <source>
        <dbReference type="ARBA" id="ARBA00023242"/>
    </source>
</evidence>
<dbReference type="GO" id="GO:0005634">
    <property type="term" value="C:nucleus"/>
    <property type="evidence" value="ECO:0007669"/>
    <property type="project" value="UniProtKB-SubCell"/>
</dbReference>
<evidence type="ECO:0000256" key="5">
    <source>
        <dbReference type="SAM" id="MobiDB-lite"/>
    </source>
</evidence>
<dbReference type="InterPro" id="IPR000232">
    <property type="entry name" value="HSF_DNA-bd"/>
</dbReference>
<protein>
    <recommendedName>
        <fullName evidence="6">HSF-type DNA-binding domain-containing protein</fullName>
    </recommendedName>
</protein>
<feature type="compositionally biased region" description="Low complexity" evidence="5">
    <location>
        <begin position="360"/>
        <end position="381"/>
    </location>
</feature>
<organism evidence="7 8">
    <name type="scientific">Lagenidium giganteum</name>
    <dbReference type="NCBI Taxonomy" id="4803"/>
    <lineage>
        <taxon>Eukaryota</taxon>
        <taxon>Sar</taxon>
        <taxon>Stramenopiles</taxon>
        <taxon>Oomycota</taxon>
        <taxon>Peronosporomycetes</taxon>
        <taxon>Pythiales</taxon>
        <taxon>Pythiaceae</taxon>
    </lineage>
</organism>
<sequence length="412" mass="44710">MARSASTTGTPVASTPSGICLNGGPAPYKVPKFLRSLYAILQTEDPNIIAWVQNQELKPNRVTAFHILDMERFEQEILPKYFKHQKFASFQRQLNNFGFRKWTKTQSSGVCTFSHNCFPPDPQLIGVMRASLREQWRHKSGLGAPTTTGSGRRKASGRGKNAKENKALAPTAAALKAAAMAASPTGMGARLTSSPRAKFRASMSFNDLLRTDIDEHGTVQWGKSSNQSDKKVKKPTRPLQEMKGAVSATEHDVKACSLPSLQPMSVHATSSPALVECSVNLAGFPTHSVFGGMVFGHDLSAKPMEFYDRASGESCEDLNGEAILEPWCWETQGPPTLDFSTFPVESFDWQENVSNCPPAGLQSSGVSSSSSNVSTLTSAASKESMTQCHQPERGLPTTADSDFGLDNLLFVE</sequence>
<evidence type="ECO:0000313" key="7">
    <source>
        <dbReference type="EMBL" id="DAZ95064.1"/>
    </source>
</evidence>
<dbReference type="AlphaFoldDB" id="A0AAV2YNX2"/>
<feature type="domain" description="HSF-type DNA-binding" evidence="6">
    <location>
        <begin position="29"/>
        <end position="131"/>
    </location>
</feature>
<dbReference type="EMBL" id="DAKRPA010000220">
    <property type="protein sequence ID" value="DAZ95064.1"/>
    <property type="molecule type" value="Genomic_DNA"/>
</dbReference>
<keyword evidence="2" id="KW-0238">DNA-binding</keyword>
<evidence type="ECO:0000256" key="2">
    <source>
        <dbReference type="ARBA" id="ARBA00023125"/>
    </source>
</evidence>
<dbReference type="GO" id="GO:0003700">
    <property type="term" value="F:DNA-binding transcription factor activity"/>
    <property type="evidence" value="ECO:0007669"/>
    <property type="project" value="InterPro"/>
</dbReference>
<dbReference type="InterPro" id="IPR036388">
    <property type="entry name" value="WH-like_DNA-bd_sf"/>
</dbReference>
<dbReference type="SMART" id="SM00415">
    <property type="entry name" value="HSF"/>
    <property type="match status" value="1"/>
</dbReference>
<comment type="caution">
    <text evidence="7">The sequence shown here is derived from an EMBL/GenBank/DDBJ whole genome shotgun (WGS) entry which is preliminary data.</text>
</comment>
<keyword evidence="8" id="KW-1185">Reference proteome</keyword>
<feature type="region of interest" description="Disordered" evidence="5">
    <location>
        <begin position="137"/>
        <end position="168"/>
    </location>
</feature>
<dbReference type="PANTHER" id="PTHR10015">
    <property type="entry name" value="HEAT SHOCK TRANSCRIPTION FACTOR"/>
    <property type="match status" value="1"/>
</dbReference>
<dbReference type="Proteomes" id="UP001146120">
    <property type="component" value="Unassembled WGS sequence"/>
</dbReference>